<dbReference type="AlphaFoldDB" id="A0A5C6YR08"/>
<dbReference type="RefSeq" id="WP_111814791.1">
    <property type="nucleotide sequence ID" value="NZ_CBCRZQ010000002.1"/>
</dbReference>
<keyword evidence="2" id="KW-1185">Reference proteome</keyword>
<dbReference type="EMBL" id="VORU01000003">
    <property type="protein sequence ID" value="TXD69797.1"/>
    <property type="molecule type" value="Genomic_DNA"/>
</dbReference>
<protein>
    <submittedName>
        <fullName evidence="1">Uncharacterized protein</fullName>
    </submittedName>
</protein>
<gene>
    <name evidence="1" type="ORF">ESV24_04980</name>
</gene>
<dbReference type="Proteomes" id="UP000321945">
    <property type="component" value="Unassembled WGS sequence"/>
</dbReference>
<evidence type="ECO:0000313" key="2">
    <source>
        <dbReference type="Proteomes" id="UP000321945"/>
    </source>
</evidence>
<accession>A0A5C6YR08</accession>
<evidence type="ECO:0000313" key="1">
    <source>
        <dbReference type="EMBL" id="TXD69797.1"/>
    </source>
</evidence>
<reference evidence="1 2" key="1">
    <citation type="submission" date="2019-08" db="EMBL/GenBank/DDBJ databases">
        <title>Genome of Aequorivita lipolytica Y10-2 (type strain).</title>
        <authorList>
            <person name="Bowman J.P."/>
        </authorList>
    </citation>
    <scope>NUCLEOTIDE SEQUENCE [LARGE SCALE GENOMIC DNA]</scope>
    <source>
        <strain evidence="1 2">Y10-2</strain>
    </source>
</reference>
<organism evidence="1 2">
    <name type="scientific">Aequorivita lipolytica</name>
    <dbReference type="NCBI Taxonomy" id="153267"/>
    <lineage>
        <taxon>Bacteria</taxon>
        <taxon>Pseudomonadati</taxon>
        <taxon>Bacteroidota</taxon>
        <taxon>Flavobacteriia</taxon>
        <taxon>Flavobacteriales</taxon>
        <taxon>Flavobacteriaceae</taxon>
        <taxon>Aequorivita</taxon>
    </lineage>
</organism>
<name>A0A5C6YR08_9FLAO</name>
<dbReference type="OrthoDB" id="1144910at2"/>
<sequence length="204" mass="22598">MNCKWYIPVFIIILAAFGVGLERSTLPNQEIIVQFNAENVSSSQAQRAIANITSQLKSVGIANIVVSEMHDGKLKVTYYSATDVAVIKGLFGKQDKLELGDTAFNETEDSSKIPFSNHSNIYKLDVIKIQKDYGSNIGLQGLPVVVKSAKDNYLKPIISLSASEINFDLKQRDENVAYKNYRDISLLIDITSHKIPEVRAGPFS</sequence>
<proteinExistence type="predicted"/>
<comment type="caution">
    <text evidence="1">The sequence shown here is derived from an EMBL/GenBank/DDBJ whole genome shotgun (WGS) entry which is preliminary data.</text>
</comment>